<dbReference type="Proteomes" id="UP000199101">
    <property type="component" value="Unassembled WGS sequence"/>
</dbReference>
<evidence type="ECO:0000313" key="10">
    <source>
        <dbReference type="EMBL" id="SCB33917.1"/>
    </source>
</evidence>
<protein>
    <recommendedName>
        <fullName evidence="8">Probable sugar-binding periplasmic protein</fullName>
    </recommendedName>
</protein>
<accession>A0A1C3W1K7</accession>
<evidence type="ECO:0000256" key="4">
    <source>
        <dbReference type="ARBA" id="ARBA00022597"/>
    </source>
</evidence>
<keyword evidence="6" id="KW-0574">Periplasm</keyword>
<evidence type="ECO:0000256" key="6">
    <source>
        <dbReference type="ARBA" id="ARBA00022764"/>
    </source>
</evidence>
<organism evidence="10 11">
    <name type="scientific">Rhizobium multihospitium</name>
    <dbReference type="NCBI Taxonomy" id="410764"/>
    <lineage>
        <taxon>Bacteria</taxon>
        <taxon>Pseudomonadati</taxon>
        <taxon>Pseudomonadota</taxon>
        <taxon>Alphaproteobacteria</taxon>
        <taxon>Hyphomicrobiales</taxon>
        <taxon>Rhizobiaceae</taxon>
        <taxon>Rhizobium/Agrobacterium group</taxon>
        <taxon>Rhizobium</taxon>
    </lineage>
</organism>
<comment type="subcellular location">
    <subcellularLocation>
        <location evidence="1">Periplasm</location>
    </subcellularLocation>
</comment>
<dbReference type="InterPro" id="IPR050490">
    <property type="entry name" value="Bact_solute-bd_prot1"/>
</dbReference>
<keyword evidence="3" id="KW-0813">Transport</keyword>
<dbReference type="PANTHER" id="PTHR43649">
    <property type="entry name" value="ARABINOSE-BINDING PROTEIN-RELATED"/>
    <property type="match status" value="1"/>
</dbReference>
<dbReference type="STRING" id="410764.GA0061103_4699"/>
<evidence type="ECO:0000256" key="7">
    <source>
        <dbReference type="ARBA" id="ARBA00049629"/>
    </source>
</evidence>
<comment type="similarity">
    <text evidence="2">Belongs to the bacterial solute-binding protein 1 family.</text>
</comment>
<evidence type="ECO:0000256" key="5">
    <source>
        <dbReference type="ARBA" id="ARBA00022729"/>
    </source>
</evidence>
<evidence type="ECO:0000256" key="9">
    <source>
        <dbReference type="SAM" id="SignalP"/>
    </source>
</evidence>
<dbReference type="PANTHER" id="PTHR43649:SF28">
    <property type="entry name" value="BINDING PROTEIN COMPONENT OF ABC SUGAR TRANSPORTER-RELATED"/>
    <property type="match status" value="1"/>
</dbReference>
<feature type="chain" id="PRO_5008684970" description="Probable sugar-binding periplasmic protein" evidence="9">
    <location>
        <begin position="25"/>
        <end position="410"/>
    </location>
</feature>
<evidence type="ECO:0000256" key="8">
    <source>
        <dbReference type="ARBA" id="ARBA00049753"/>
    </source>
</evidence>
<dbReference type="Gene3D" id="3.40.190.10">
    <property type="entry name" value="Periplasmic binding protein-like II"/>
    <property type="match status" value="2"/>
</dbReference>
<dbReference type="SUPFAM" id="SSF53850">
    <property type="entry name" value="Periplasmic binding protein-like II"/>
    <property type="match status" value="1"/>
</dbReference>
<feature type="signal peptide" evidence="9">
    <location>
        <begin position="1"/>
        <end position="24"/>
    </location>
</feature>
<reference evidence="11" key="1">
    <citation type="submission" date="2016-08" db="EMBL/GenBank/DDBJ databases">
        <authorList>
            <person name="Varghese N."/>
            <person name="Submissions Spin"/>
        </authorList>
    </citation>
    <scope>NUCLEOTIDE SEQUENCE [LARGE SCALE GENOMIC DNA]</scope>
    <source>
        <strain evidence="11">HAMBI 2975</strain>
    </source>
</reference>
<proteinExistence type="inferred from homology"/>
<keyword evidence="4" id="KW-0762">Sugar transport</keyword>
<keyword evidence="11" id="KW-1185">Reference proteome</keyword>
<dbReference type="EMBL" id="FMAG01000004">
    <property type="protein sequence ID" value="SCB33917.1"/>
    <property type="molecule type" value="Genomic_DNA"/>
</dbReference>
<name>A0A1C3W1K7_9HYPH</name>
<dbReference type="InterPro" id="IPR006059">
    <property type="entry name" value="SBP"/>
</dbReference>
<dbReference type="GO" id="GO:0042597">
    <property type="term" value="C:periplasmic space"/>
    <property type="evidence" value="ECO:0007669"/>
    <property type="project" value="UniProtKB-SubCell"/>
</dbReference>
<evidence type="ECO:0000313" key="11">
    <source>
        <dbReference type="Proteomes" id="UP000199101"/>
    </source>
</evidence>
<dbReference type="Pfam" id="PF01547">
    <property type="entry name" value="SBP_bac_1"/>
    <property type="match status" value="1"/>
</dbReference>
<dbReference type="OrthoDB" id="9798191at2"/>
<gene>
    <name evidence="10" type="ORF">GA0061103_4699</name>
</gene>
<keyword evidence="5 9" id="KW-0732">Signal</keyword>
<sequence>MGMKLSLTGAGAAIALLLSNQAFAQTAEVMHYWTSGSEAAAIKVIADDVAKKGGTWKDSPVTGYEAARAAVLSRLAGGDAPTSMVVDLGEIKPLVEQGILAPIDDIASTKGWQTFLPKLVVDKASVDGHLYAVPVDIGTANWMWYSTKVLNDVGVKPPTTWGEFFAVADKIKAKGYVPLAFGGQAWQEALVFRSIMIATGGNKFYTDVYTKHDVDAAGGPLMVKSFETFAKLRGYVDDGNVNRNWNDATNMVITGKAAMQIMGDWAKGEFQAAGMTPGKEYGCELAPGTNGVLNIVSDTFVFPVGDKPEQVAARKLLVDVMIAPETQLAFNAVKGALPPRIDVNLANADICTQKAAGLLKDPNALAPNAELSFTSETVGAIKDLVTQFWSNPSMTPADAAKQYADIVARN</sequence>
<evidence type="ECO:0000256" key="3">
    <source>
        <dbReference type="ARBA" id="ARBA00022448"/>
    </source>
</evidence>
<evidence type="ECO:0000256" key="1">
    <source>
        <dbReference type="ARBA" id="ARBA00004418"/>
    </source>
</evidence>
<dbReference type="AlphaFoldDB" id="A0A1C3W1K7"/>
<comment type="function">
    <text evidence="7">Part of a binding-protein-dependent transport system for a sugar.</text>
</comment>
<evidence type="ECO:0000256" key="2">
    <source>
        <dbReference type="ARBA" id="ARBA00008520"/>
    </source>
</evidence>